<name>A0A0N1KPV3_THESC</name>
<evidence type="ECO:0000259" key="1">
    <source>
        <dbReference type="Pfam" id="PF13612"/>
    </source>
</evidence>
<protein>
    <submittedName>
        <fullName evidence="2">Transposase</fullName>
    </submittedName>
</protein>
<dbReference type="PATRIC" id="fig|37636.3.peg.2171"/>
<sequence length="277" mass="31292">MLSRIIAAFCIIDDALQALGYKDDPQAKTPASAILTLAILAAMELGGKHNKALALAKDLRLFTYVPSPSRFNRRLHALYPFFLPLLHLLAQAWKNLHQAQAYALDTFPLPACENIRAPRSRLFPDKAYRGFIPSKRVYFHGPKLHLLVDDGKFIHEVSLTPGSLHDLSSLLLLPLDLPEGAELYLDRGYESHFYEDLLREAGGIVPMVIRRRNSRRYVPWLQYLAIVGRRVVETVGSMLHALFPRRIHAVTQEGFVIKVLSFILAHNLNLLAQQMLG</sequence>
<accession>A0A0N1KPV3</accession>
<evidence type="ECO:0000313" key="2">
    <source>
        <dbReference type="EMBL" id="KPD25503.1"/>
    </source>
</evidence>
<dbReference type="EMBL" id="LJJR01000050">
    <property type="protein sequence ID" value="KPD25503.1"/>
    <property type="molecule type" value="Genomic_DNA"/>
</dbReference>
<dbReference type="InterPro" id="IPR025668">
    <property type="entry name" value="Tnp_DDE_dom"/>
</dbReference>
<dbReference type="Proteomes" id="UP000053099">
    <property type="component" value="Unassembled WGS sequence"/>
</dbReference>
<comment type="caution">
    <text evidence="2">The sequence shown here is derived from an EMBL/GenBank/DDBJ whole genome shotgun (WGS) entry which is preliminary data.</text>
</comment>
<dbReference type="Pfam" id="PF13612">
    <property type="entry name" value="DDE_Tnp_1_3"/>
    <property type="match status" value="1"/>
</dbReference>
<dbReference type="AlphaFoldDB" id="A0A0N1KPV3"/>
<reference evidence="2 3" key="1">
    <citation type="submission" date="2015-09" db="EMBL/GenBank/DDBJ databases">
        <title>Draft genome sequence of Thermus scotoductus strain K1 isolated from a geothermal spring in Nagorno-Karabakh, Armenia.</title>
        <authorList>
            <person name="Saghatelyan A."/>
            <person name="Poghosyan L."/>
            <person name="Panosyan H."/>
            <person name="Birkeland N.-K."/>
        </authorList>
    </citation>
    <scope>NUCLEOTIDE SEQUENCE [LARGE SCALE GENOMIC DNA]</scope>
    <source>
        <strain evidence="2 3">K1</strain>
    </source>
</reference>
<feature type="domain" description="Transposase DDE" evidence="1">
    <location>
        <begin position="103"/>
        <end position="240"/>
    </location>
</feature>
<organism evidence="2 3">
    <name type="scientific">Thermus scotoductus</name>
    <dbReference type="NCBI Taxonomy" id="37636"/>
    <lineage>
        <taxon>Bacteria</taxon>
        <taxon>Thermotogati</taxon>
        <taxon>Deinococcota</taxon>
        <taxon>Deinococci</taxon>
        <taxon>Thermales</taxon>
        <taxon>Thermaceae</taxon>
        <taxon>Thermus</taxon>
    </lineage>
</organism>
<evidence type="ECO:0000313" key="3">
    <source>
        <dbReference type="Proteomes" id="UP000053099"/>
    </source>
</evidence>
<gene>
    <name evidence="2" type="ORF">AN926_12345</name>
</gene>
<dbReference type="NCBIfam" id="NF033520">
    <property type="entry name" value="transpos_IS982"/>
    <property type="match status" value="1"/>
</dbReference>
<proteinExistence type="predicted"/>